<accession>A0ACC2ENI0</accession>
<dbReference type="EMBL" id="CM055092">
    <property type="protein sequence ID" value="KAJ7568059.1"/>
    <property type="molecule type" value="Genomic_DNA"/>
</dbReference>
<keyword evidence="2" id="KW-1185">Reference proteome</keyword>
<reference evidence="2" key="1">
    <citation type="journal article" date="2024" name="Proc. Natl. Acad. Sci. U.S.A.">
        <title>Extraordinary preservation of gene collinearity over three hundred million years revealed in homosporous lycophytes.</title>
        <authorList>
            <person name="Li C."/>
            <person name="Wickell D."/>
            <person name="Kuo L.Y."/>
            <person name="Chen X."/>
            <person name="Nie B."/>
            <person name="Liao X."/>
            <person name="Peng D."/>
            <person name="Ji J."/>
            <person name="Jenkins J."/>
            <person name="Williams M."/>
            <person name="Shu S."/>
            <person name="Plott C."/>
            <person name="Barry K."/>
            <person name="Rajasekar S."/>
            <person name="Grimwood J."/>
            <person name="Han X."/>
            <person name="Sun S."/>
            <person name="Hou Z."/>
            <person name="He W."/>
            <person name="Dai G."/>
            <person name="Sun C."/>
            <person name="Schmutz J."/>
            <person name="Leebens-Mack J.H."/>
            <person name="Li F.W."/>
            <person name="Wang L."/>
        </authorList>
    </citation>
    <scope>NUCLEOTIDE SEQUENCE [LARGE SCALE GENOMIC DNA]</scope>
    <source>
        <strain evidence="2">cv. PW_Plant_1</strain>
    </source>
</reference>
<protein>
    <submittedName>
        <fullName evidence="1">Uncharacterized protein</fullName>
    </submittedName>
</protein>
<evidence type="ECO:0000313" key="2">
    <source>
        <dbReference type="Proteomes" id="UP001162992"/>
    </source>
</evidence>
<dbReference type="Proteomes" id="UP001162992">
    <property type="component" value="Chromosome 1"/>
</dbReference>
<proteinExistence type="predicted"/>
<sequence length="577" mass="63638">MNVGTAVCTAEDDRPWLHVRRELFEYGLLPFPSLVHLDGVASLQGRLLSHATDQGRKRVGTSGIAGALCLPEAQAHLVLDTLASVLPDDGIHVDSLSRGAIDNIDSVGADIDDLIVFLYIQNYRKLQPRPHRDAAAVADIWPSNSAFDKFLHSLSPLQMRIARRSVPFQAEEEAHQLTWVQKHLPSILGLLAEFTIDEDNETKVVAAEKFEHLGILFQVHDSNGNSVQLNQAAPFFANSDPHMPAAPVPLYQVLDWILEHICAASEHAFEKGSMKDNGPLYSTGQEVDVTMVDAGSSTTAPSDNTSNGLGQLYRDWSPERVTFVDAVTRASVFKGEADVKGNSLKVSNCHDTSIYVLAPFKYASVFGCSDSIIVLGPVGKALRVEHCERLQLVVPSARISIANCRECVFYLGVNQQPLILGDSHKLQVAPYNTFYPKLETHLAAAGVNPAVNRWDKVLTLGVVDPHDSVSHPAGIADTLAEGATIVHPDRYMTFMIPRFSEEEPEQPLTMSNPFLLPKTYLLAQQQRVTSMENLRKVLKDAPLSESNKRELSNAIHAHFRDWIYASGNVRHLYDPQL</sequence>
<comment type="caution">
    <text evidence="1">The sequence shown here is derived from an EMBL/GenBank/DDBJ whole genome shotgun (WGS) entry which is preliminary data.</text>
</comment>
<evidence type="ECO:0000313" key="1">
    <source>
        <dbReference type="EMBL" id="KAJ7568059.1"/>
    </source>
</evidence>
<name>A0ACC2ENI0_DIPCM</name>
<gene>
    <name evidence="1" type="ORF">O6H91_01G017200</name>
</gene>
<organism evidence="1 2">
    <name type="scientific">Diphasiastrum complanatum</name>
    <name type="common">Issler's clubmoss</name>
    <name type="synonym">Lycopodium complanatum</name>
    <dbReference type="NCBI Taxonomy" id="34168"/>
    <lineage>
        <taxon>Eukaryota</taxon>
        <taxon>Viridiplantae</taxon>
        <taxon>Streptophyta</taxon>
        <taxon>Embryophyta</taxon>
        <taxon>Tracheophyta</taxon>
        <taxon>Lycopodiopsida</taxon>
        <taxon>Lycopodiales</taxon>
        <taxon>Lycopodiaceae</taxon>
        <taxon>Lycopodioideae</taxon>
        <taxon>Diphasiastrum</taxon>
    </lineage>
</organism>